<keyword evidence="3" id="KW-0813">Transport</keyword>
<comment type="similarity">
    <text evidence="2">Belongs to the exportin family.</text>
</comment>
<evidence type="ECO:0000256" key="6">
    <source>
        <dbReference type="ARBA" id="ARBA00023242"/>
    </source>
</evidence>
<dbReference type="Gene3D" id="1.25.10.10">
    <property type="entry name" value="Leucine-rich Repeat Variant"/>
    <property type="match status" value="3"/>
</dbReference>
<dbReference type="PANTHER" id="PTHR11223">
    <property type="entry name" value="EXPORTIN 1/5"/>
    <property type="match status" value="1"/>
</dbReference>
<name>G7LFW0_MEDTR</name>
<evidence type="ECO:0000313" key="9">
    <source>
        <dbReference type="EMBL" id="AET01456.1"/>
    </source>
</evidence>
<keyword evidence="4" id="KW-0509">mRNA transport</keyword>
<dbReference type="AlphaFoldDB" id="G7LFW0"/>
<dbReference type="EnsemblPlants" id="AET01456">
    <property type="protein sequence ID" value="AET01456"/>
    <property type="gene ID" value="MTR_8g013700"/>
</dbReference>
<sequence length="932" mass="107939">MAANKLLDLSQPIDVPLLDATVAAFCSTASEQQRTAAGKVLMELQNNPDMWLQVLHILQNTHNQNTKFFALKVLEAVIQYRWNTLLADQQNGIKNFISDVIVQISGDEALFQTKILKHEWPERWQNFIPDLVLAAKSNETICENFMVILKLLNEEVFDFSRGEMTQQKIKELKLSLNGEFQLIYNLWLCVMVFPTNRAYMCNTFYIFFAMPTYRNLTLQCLTEVASIQLGNCYDAEFVEMYNIFMIQLQTILLPNTNIPEAYAHGTSEEQAFIQNLALFSPYFLKFTYEFWNPQKRIYLLYYWVLNMLSTSHMWMILRFSRSVWIIGIPSFWNFFNHTVASAARAANMMGLQVSVMPQRRQLYAEEVIVVEDENGDIVRETMKDTDFLVQYKIMRETLIYLSCMDHDDTVKQMLGKLSKQLSGKDCRWNNLNTLFWAIGSISGSMIEEQENRFLVMVISVIASNIMYVVGEYPQFLRAHSKFLKAVMNKLFEFMHNTHPRVQDMACDTILKIVRNCRRKFVITQVGENEPFVSELLSGLSTTIADLKPHQIHTFYESVGSMIQAESNSQKRDEYFLRLMVLPNQKLLEIIGQAGQNVDFLKDQDVIQTFLNTLQTNTRVASSLGTYFLPQMTLIFSNMLNVYRMYSELMSKSIAEGGPLASRTAYVKLVRSVKREILKLIETFLDKAEAQPQIGKQFVPPMMDLVLRDYVKNMPDARESEVLSLFATIINKYKASMNMITENFEDYPEHRLNIFSLLRTIATHCFPALISLSSRQLMFVMDSIIWAFWHTEKNIAETVLKLSLEMLNKFQASKFCNQFYRTYILTIEQEIFAVLIDTLHKSGFKLHVLVLQHLFCLAKSGALTEPLWDADTCSYPYQSNVAFVRIMTIKLLSSSFPNFDVMEVIQFVDKLFAATNDLSTFKTYTQDFLIQSN</sequence>
<dbReference type="HOGENOM" id="CLU_011906_0_0_1"/>
<dbReference type="InterPro" id="IPR045065">
    <property type="entry name" value="XPO1/5"/>
</dbReference>
<protein>
    <recommendedName>
        <fullName evidence="7">Exportin-1</fullName>
    </recommendedName>
</protein>
<dbReference type="GO" id="GO:0005737">
    <property type="term" value="C:cytoplasm"/>
    <property type="evidence" value="ECO:0000318"/>
    <property type="project" value="GO_Central"/>
</dbReference>
<evidence type="ECO:0000259" key="8">
    <source>
        <dbReference type="PROSITE" id="PS50166"/>
    </source>
</evidence>
<dbReference type="Pfam" id="PF18784">
    <property type="entry name" value="CRM1_repeat_2"/>
    <property type="match status" value="1"/>
</dbReference>
<reference evidence="9 11" key="1">
    <citation type="journal article" date="2011" name="Nature">
        <title>The Medicago genome provides insight into the evolution of rhizobial symbioses.</title>
        <authorList>
            <person name="Young N.D."/>
            <person name="Debelle F."/>
            <person name="Oldroyd G.E."/>
            <person name="Geurts R."/>
            <person name="Cannon S.B."/>
            <person name="Udvardi M.K."/>
            <person name="Benedito V.A."/>
            <person name="Mayer K.F."/>
            <person name="Gouzy J."/>
            <person name="Schoof H."/>
            <person name="Van de Peer Y."/>
            <person name="Proost S."/>
            <person name="Cook D.R."/>
            <person name="Meyers B.C."/>
            <person name="Spannagl M."/>
            <person name="Cheung F."/>
            <person name="De Mita S."/>
            <person name="Krishnakumar V."/>
            <person name="Gundlach H."/>
            <person name="Zhou S."/>
            <person name="Mudge J."/>
            <person name="Bharti A.K."/>
            <person name="Murray J.D."/>
            <person name="Naoumkina M.A."/>
            <person name="Rosen B."/>
            <person name="Silverstein K.A."/>
            <person name="Tang H."/>
            <person name="Rombauts S."/>
            <person name="Zhao P.X."/>
            <person name="Zhou P."/>
            <person name="Barbe V."/>
            <person name="Bardou P."/>
            <person name="Bechner M."/>
            <person name="Bellec A."/>
            <person name="Berger A."/>
            <person name="Berges H."/>
            <person name="Bidwell S."/>
            <person name="Bisseling T."/>
            <person name="Choisne N."/>
            <person name="Couloux A."/>
            <person name="Denny R."/>
            <person name="Deshpande S."/>
            <person name="Dai X."/>
            <person name="Doyle J.J."/>
            <person name="Dudez A.M."/>
            <person name="Farmer A.D."/>
            <person name="Fouteau S."/>
            <person name="Franken C."/>
            <person name="Gibelin C."/>
            <person name="Gish J."/>
            <person name="Goldstein S."/>
            <person name="Gonzalez A.J."/>
            <person name="Green P.J."/>
            <person name="Hallab A."/>
            <person name="Hartog M."/>
            <person name="Hua A."/>
            <person name="Humphray S.J."/>
            <person name="Jeong D.H."/>
            <person name="Jing Y."/>
            <person name="Jocker A."/>
            <person name="Kenton S.M."/>
            <person name="Kim D.J."/>
            <person name="Klee K."/>
            <person name="Lai H."/>
            <person name="Lang C."/>
            <person name="Lin S."/>
            <person name="Macmil S.L."/>
            <person name="Magdelenat G."/>
            <person name="Matthews L."/>
            <person name="McCorrison J."/>
            <person name="Monaghan E.L."/>
            <person name="Mun J.H."/>
            <person name="Najar F.Z."/>
            <person name="Nicholson C."/>
            <person name="Noirot C."/>
            <person name="O'Bleness M."/>
            <person name="Paule C.R."/>
            <person name="Poulain J."/>
            <person name="Prion F."/>
            <person name="Qin B."/>
            <person name="Qu C."/>
            <person name="Retzel E.F."/>
            <person name="Riddle C."/>
            <person name="Sallet E."/>
            <person name="Samain S."/>
            <person name="Samson N."/>
            <person name="Sanders I."/>
            <person name="Saurat O."/>
            <person name="Scarpelli C."/>
            <person name="Schiex T."/>
            <person name="Segurens B."/>
            <person name="Severin A.J."/>
            <person name="Sherrier D.J."/>
            <person name="Shi R."/>
            <person name="Sims S."/>
            <person name="Singer S.R."/>
            <person name="Sinharoy S."/>
            <person name="Sterck L."/>
            <person name="Viollet A."/>
            <person name="Wang B.B."/>
            <person name="Wang K."/>
            <person name="Wang M."/>
            <person name="Wang X."/>
            <person name="Warfsmann J."/>
            <person name="Weissenbach J."/>
            <person name="White D.D."/>
            <person name="White J.D."/>
            <person name="Wiley G.B."/>
            <person name="Wincker P."/>
            <person name="Xing Y."/>
            <person name="Yang L."/>
            <person name="Yao Z."/>
            <person name="Ying F."/>
            <person name="Zhai J."/>
            <person name="Zhou L."/>
            <person name="Zuber A."/>
            <person name="Denarie J."/>
            <person name="Dixon R.A."/>
            <person name="May G.D."/>
            <person name="Schwartz D.C."/>
            <person name="Rogers J."/>
            <person name="Quetier F."/>
            <person name="Town C.D."/>
            <person name="Roe B.A."/>
        </authorList>
    </citation>
    <scope>NUCLEOTIDE SEQUENCE [LARGE SCALE GENOMIC DNA]</scope>
    <source>
        <strain evidence="9">A17</strain>
        <strain evidence="10 11">cv. Jemalong A17</strain>
    </source>
</reference>
<dbReference type="InterPro" id="IPR040485">
    <property type="entry name" value="XPO1_repeat_3"/>
</dbReference>
<dbReference type="GO" id="GO:0006611">
    <property type="term" value="P:protein export from nucleus"/>
    <property type="evidence" value="ECO:0007669"/>
    <property type="project" value="InterPro"/>
</dbReference>
<dbReference type="Proteomes" id="UP000002051">
    <property type="component" value="Chromosome 8"/>
</dbReference>
<evidence type="ECO:0000256" key="2">
    <source>
        <dbReference type="ARBA" id="ARBA00009466"/>
    </source>
</evidence>
<dbReference type="PANTHER" id="PTHR11223:SF2">
    <property type="entry name" value="EXPORTIN-1"/>
    <property type="match status" value="1"/>
</dbReference>
<gene>
    <name evidence="9" type="ordered locus">MTR_8g013700</name>
</gene>
<keyword evidence="11" id="KW-1185">Reference proteome</keyword>
<dbReference type="SMART" id="SM00913">
    <property type="entry name" value="IBN_N"/>
    <property type="match status" value="1"/>
</dbReference>
<dbReference type="GO" id="GO:0000056">
    <property type="term" value="P:ribosomal small subunit export from nucleus"/>
    <property type="evidence" value="ECO:0000318"/>
    <property type="project" value="GO_Central"/>
</dbReference>
<dbReference type="FunFam" id="1.25.10.10:FF:001255">
    <property type="entry name" value="Exportin 1"/>
    <property type="match status" value="1"/>
</dbReference>
<dbReference type="InterPro" id="IPR013598">
    <property type="entry name" value="Exportin-1/Importin-b-like"/>
</dbReference>
<dbReference type="SUPFAM" id="SSF48371">
    <property type="entry name" value="ARM repeat"/>
    <property type="match status" value="2"/>
</dbReference>
<dbReference type="GO" id="GO:0005634">
    <property type="term" value="C:nucleus"/>
    <property type="evidence" value="ECO:0000318"/>
    <property type="project" value="GO_Central"/>
</dbReference>
<evidence type="ECO:0000313" key="11">
    <source>
        <dbReference type="Proteomes" id="UP000002051"/>
    </source>
</evidence>
<dbReference type="eggNOG" id="KOG2020">
    <property type="taxonomic scope" value="Eukaryota"/>
</dbReference>
<evidence type="ECO:0000313" key="10">
    <source>
        <dbReference type="EnsemblPlants" id="AET01456"/>
    </source>
</evidence>
<evidence type="ECO:0000256" key="3">
    <source>
        <dbReference type="ARBA" id="ARBA00022448"/>
    </source>
</evidence>
<dbReference type="GO" id="GO:0000055">
    <property type="term" value="P:ribosomal large subunit export from nucleus"/>
    <property type="evidence" value="ECO:0000318"/>
    <property type="project" value="GO_Central"/>
</dbReference>
<dbReference type="PROSITE" id="PS50166">
    <property type="entry name" value="IMPORTIN_B_NT"/>
    <property type="match status" value="1"/>
</dbReference>
<dbReference type="Pfam" id="PF08389">
    <property type="entry name" value="Xpo1"/>
    <property type="match status" value="1"/>
</dbReference>
<dbReference type="EMBL" id="CM001224">
    <property type="protein sequence ID" value="AET01456.1"/>
    <property type="molecule type" value="Genomic_DNA"/>
</dbReference>
<dbReference type="SMART" id="SM01102">
    <property type="entry name" value="CRM1_C"/>
    <property type="match status" value="1"/>
</dbReference>
<dbReference type="Pfam" id="PF08767">
    <property type="entry name" value="CRM1_C"/>
    <property type="match status" value="1"/>
</dbReference>
<proteinExistence type="inferred from homology"/>
<dbReference type="GO" id="GO:0051028">
    <property type="term" value="P:mRNA transport"/>
    <property type="evidence" value="ECO:0007669"/>
    <property type="project" value="UniProtKB-KW"/>
</dbReference>
<dbReference type="InterPro" id="IPR011989">
    <property type="entry name" value="ARM-like"/>
</dbReference>
<dbReference type="GO" id="GO:0005049">
    <property type="term" value="F:nuclear export signal receptor activity"/>
    <property type="evidence" value="ECO:0000318"/>
    <property type="project" value="GO_Central"/>
</dbReference>
<keyword evidence="6" id="KW-0539">Nucleus</keyword>
<organism evidence="9 11">
    <name type="scientific">Medicago truncatula</name>
    <name type="common">Barrel medic</name>
    <name type="synonym">Medicago tribuloides</name>
    <dbReference type="NCBI Taxonomy" id="3880"/>
    <lineage>
        <taxon>Eukaryota</taxon>
        <taxon>Viridiplantae</taxon>
        <taxon>Streptophyta</taxon>
        <taxon>Embryophyta</taxon>
        <taxon>Tracheophyta</taxon>
        <taxon>Spermatophyta</taxon>
        <taxon>Magnoliopsida</taxon>
        <taxon>eudicotyledons</taxon>
        <taxon>Gunneridae</taxon>
        <taxon>Pentapetalae</taxon>
        <taxon>rosids</taxon>
        <taxon>fabids</taxon>
        <taxon>Fabales</taxon>
        <taxon>Fabaceae</taxon>
        <taxon>Papilionoideae</taxon>
        <taxon>50 kb inversion clade</taxon>
        <taxon>NPAAA clade</taxon>
        <taxon>Hologalegina</taxon>
        <taxon>IRL clade</taxon>
        <taxon>Trifolieae</taxon>
        <taxon>Medicago</taxon>
    </lineage>
</organism>
<dbReference type="InterPro" id="IPR041235">
    <property type="entry name" value="Exp1_repeat_2"/>
</dbReference>
<accession>G7LFW0</accession>
<dbReference type="Pfam" id="PF18787">
    <property type="entry name" value="CRM1_repeat_3"/>
    <property type="match status" value="1"/>
</dbReference>
<dbReference type="InterPro" id="IPR014877">
    <property type="entry name" value="XPO1_C_dom"/>
</dbReference>
<dbReference type="InterPro" id="IPR016024">
    <property type="entry name" value="ARM-type_fold"/>
</dbReference>
<evidence type="ECO:0000256" key="5">
    <source>
        <dbReference type="ARBA" id="ARBA00022927"/>
    </source>
</evidence>
<dbReference type="InterPro" id="IPR001494">
    <property type="entry name" value="Importin-beta_N"/>
</dbReference>
<dbReference type="GO" id="GO:0031267">
    <property type="term" value="F:small GTPase binding"/>
    <property type="evidence" value="ECO:0007669"/>
    <property type="project" value="InterPro"/>
</dbReference>
<dbReference type="STRING" id="3880.G7LFW0"/>
<dbReference type="PaxDb" id="3880-AET01456"/>
<comment type="subcellular location">
    <subcellularLocation>
        <location evidence="1">Nucleus</location>
    </subcellularLocation>
</comment>
<dbReference type="Pfam" id="PF03810">
    <property type="entry name" value="IBN_N"/>
    <property type="match status" value="1"/>
</dbReference>
<reference evidence="10" key="3">
    <citation type="submission" date="2015-04" db="UniProtKB">
        <authorList>
            <consortium name="EnsemblPlants"/>
        </authorList>
    </citation>
    <scope>IDENTIFICATION</scope>
    <source>
        <strain evidence="10">cv. Jemalong A17</strain>
    </source>
</reference>
<keyword evidence="5" id="KW-0653">Protein transport</keyword>
<feature type="domain" description="Importin N-terminal" evidence="8">
    <location>
        <begin position="37"/>
        <end position="103"/>
    </location>
</feature>
<reference evidence="9 11" key="2">
    <citation type="journal article" date="2014" name="BMC Genomics">
        <title>An improved genome release (version Mt4.0) for the model legume Medicago truncatula.</title>
        <authorList>
            <person name="Tang H."/>
            <person name="Krishnakumar V."/>
            <person name="Bidwell S."/>
            <person name="Rosen B."/>
            <person name="Chan A."/>
            <person name="Zhou S."/>
            <person name="Gentzbittel L."/>
            <person name="Childs K.L."/>
            <person name="Yandell M."/>
            <person name="Gundlach H."/>
            <person name="Mayer K.F."/>
            <person name="Schwartz D.C."/>
            <person name="Town C.D."/>
        </authorList>
    </citation>
    <scope>GENOME REANNOTATION</scope>
    <source>
        <strain evidence="10 11">cv. Jemalong A17</strain>
    </source>
</reference>
<evidence type="ECO:0000256" key="7">
    <source>
        <dbReference type="ARBA" id="ARBA00073514"/>
    </source>
</evidence>
<evidence type="ECO:0000256" key="4">
    <source>
        <dbReference type="ARBA" id="ARBA00022816"/>
    </source>
</evidence>
<evidence type="ECO:0000256" key="1">
    <source>
        <dbReference type="ARBA" id="ARBA00004123"/>
    </source>
</evidence>